<dbReference type="InterPro" id="IPR036390">
    <property type="entry name" value="WH_DNA-bd_sf"/>
</dbReference>
<protein>
    <submittedName>
        <fullName evidence="1">Uncharacterized protein</fullName>
    </submittedName>
</protein>
<evidence type="ECO:0000313" key="1">
    <source>
        <dbReference type="EMBL" id="KKA20292.1"/>
    </source>
</evidence>
<sequence length="466" mass="53072">MVSLVHFVRKLNKDFRRFCKQYHKSARDTSNDLTHLMDETYAMTCEILELMKAMSTMKKDMAHMMDEIADLNMHMAHLTSERAAISERVKSPEEFQKTVLENSNLPKLDICACQDVYRTEAGIIFRTGPMSTPTLITELAAAIARNTQIVNDYFKANNIPTPSFDVDGPATVTIPPHEKEVAAAHAQVIADTQALHNLMKGPTEMVMGIAAINPNDIISLQAMLRFDVAKKFPLHERVSFEYLSASCGVNVTDFRRLIRHAMTNHIFREDEDGLVAHTAASRVLRENRLLNNIAGIMTEELFPGAAQTINALVKYDGFHVPNQSGFSLGHNTDKGLYDELRQYPERAERFAGAMSGFAARTPIDPLAKGYNRAPIVKKKRDSCRSLKKDAHILLVNDSILWKPWSLPPYVEKFRRSMDLNMMTFFGSRERALDEWEKIVREADPRLEMRVYELNPGYVLDIYWRTE</sequence>
<keyword evidence="2" id="KW-1185">Reference proteome</keyword>
<dbReference type="PANTHER" id="PTHR43712">
    <property type="entry name" value="PUTATIVE (AFU_ORTHOLOGUE AFUA_4G14580)-RELATED"/>
    <property type="match status" value="1"/>
</dbReference>
<dbReference type="InterPro" id="IPR029063">
    <property type="entry name" value="SAM-dependent_MTases_sf"/>
</dbReference>
<dbReference type="AlphaFoldDB" id="A0A0F4YPT9"/>
<accession>A0A0F4YPT9</accession>
<dbReference type="SUPFAM" id="SSF53335">
    <property type="entry name" value="S-adenosyl-L-methionine-dependent methyltransferases"/>
    <property type="match status" value="1"/>
</dbReference>
<dbReference type="Proteomes" id="UP000053958">
    <property type="component" value="Unassembled WGS sequence"/>
</dbReference>
<name>A0A0F4YPT9_RASE3</name>
<dbReference type="SUPFAM" id="SSF46785">
    <property type="entry name" value="Winged helix' DNA-binding domain"/>
    <property type="match status" value="1"/>
</dbReference>
<proteinExistence type="predicted"/>
<dbReference type="PANTHER" id="PTHR43712:SF12">
    <property type="entry name" value="STERIGMATOCYSTIN 8-O-METHYLTRANSFERASE"/>
    <property type="match status" value="1"/>
</dbReference>
<organism evidence="1 2">
    <name type="scientific">Rasamsonia emersonii (strain ATCC 16479 / CBS 393.64 / IMI 116815)</name>
    <dbReference type="NCBI Taxonomy" id="1408163"/>
    <lineage>
        <taxon>Eukaryota</taxon>
        <taxon>Fungi</taxon>
        <taxon>Dikarya</taxon>
        <taxon>Ascomycota</taxon>
        <taxon>Pezizomycotina</taxon>
        <taxon>Eurotiomycetes</taxon>
        <taxon>Eurotiomycetidae</taxon>
        <taxon>Eurotiales</taxon>
        <taxon>Trichocomaceae</taxon>
        <taxon>Rasamsonia</taxon>
    </lineage>
</organism>
<dbReference type="EMBL" id="LASV01000274">
    <property type="protein sequence ID" value="KKA20292.1"/>
    <property type="molecule type" value="Genomic_DNA"/>
</dbReference>
<comment type="caution">
    <text evidence="1">The sequence shown here is derived from an EMBL/GenBank/DDBJ whole genome shotgun (WGS) entry which is preliminary data.</text>
</comment>
<reference evidence="1 2" key="1">
    <citation type="submission" date="2015-04" db="EMBL/GenBank/DDBJ databases">
        <authorList>
            <person name="Heijne W.H."/>
            <person name="Fedorova N.D."/>
            <person name="Nierman W.C."/>
            <person name="Vollebregt A.W."/>
            <person name="Zhao Z."/>
            <person name="Wu L."/>
            <person name="Kumar M."/>
            <person name="Stam H."/>
            <person name="van den Berg M.A."/>
            <person name="Pel H.J."/>
        </authorList>
    </citation>
    <scope>NUCLEOTIDE SEQUENCE [LARGE SCALE GENOMIC DNA]</scope>
    <source>
        <strain evidence="1 2">CBS 393.64</strain>
    </source>
</reference>
<dbReference type="Gene3D" id="3.40.50.150">
    <property type="entry name" value="Vaccinia Virus protein VP39"/>
    <property type="match status" value="1"/>
</dbReference>
<dbReference type="Gene3D" id="1.10.10.10">
    <property type="entry name" value="Winged helix-like DNA-binding domain superfamily/Winged helix DNA-binding domain"/>
    <property type="match status" value="1"/>
</dbReference>
<dbReference type="InterPro" id="IPR036388">
    <property type="entry name" value="WH-like_DNA-bd_sf"/>
</dbReference>
<gene>
    <name evidence="1" type="ORF">T310_5691</name>
</gene>
<dbReference type="GeneID" id="25318031"/>
<dbReference type="RefSeq" id="XP_013326904.1">
    <property type="nucleotide sequence ID" value="XM_013471450.1"/>
</dbReference>
<evidence type="ECO:0000313" key="2">
    <source>
        <dbReference type="Proteomes" id="UP000053958"/>
    </source>
</evidence>
<dbReference type="OrthoDB" id="1606438at2759"/>